<proteinExistence type="predicted"/>
<keyword evidence="2" id="KW-1185">Reference proteome</keyword>
<evidence type="ECO:0000313" key="1">
    <source>
        <dbReference type="EMBL" id="ANE04429.1"/>
    </source>
</evidence>
<reference evidence="1 2" key="1">
    <citation type="submission" date="2016-05" db="EMBL/GenBank/DDBJ databases">
        <title>Complete genome sequence of Corynebacterium crudilactis, a new Corynebacterium species isolated from raw cow's milk.</title>
        <authorList>
            <person name="Christian R."/>
            <person name="Zimmermann J."/>
            <person name="Lipski A."/>
            <person name="Kalinowski J."/>
        </authorList>
    </citation>
    <scope>NUCLEOTIDE SEQUENCE [LARGE SCALE GENOMIC DNA]</scope>
    <source>
        <strain evidence="1 2">JZ16</strain>
    </source>
</reference>
<evidence type="ECO:0000313" key="2">
    <source>
        <dbReference type="Proteomes" id="UP000076929"/>
    </source>
</evidence>
<gene>
    <name evidence="1" type="ORF">ccrud_09600</name>
</gene>
<dbReference type="KEGG" id="ccjz:ccrud_09600"/>
<name>A0A172QUN8_9CORY</name>
<dbReference type="AlphaFoldDB" id="A0A172QUN8"/>
<organism evidence="1 2">
    <name type="scientific">Corynebacterium crudilactis</name>
    <dbReference type="NCBI Taxonomy" id="1652495"/>
    <lineage>
        <taxon>Bacteria</taxon>
        <taxon>Bacillati</taxon>
        <taxon>Actinomycetota</taxon>
        <taxon>Actinomycetes</taxon>
        <taxon>Mycobacteriales</taxon>
        <taxon>Corynebacteriaceae</taxon>
        <taxon>Corynebacterium</taxon>
    </lineage>
</organism>
<accession>A0A172QUN8</accession>
<dbReference type="EMBL" id="CP015622">
    <property type="protein sequence ID" value="ANE04429.1"/>
    <property type="molecule type" value="Genomic_DNA"/>
</dbReference>
<dbReference type="Proteomes" id="UP000076929">
    <property type="component" value="Chromosome"/>
</dbReference>
<sequence>MWKTARQKPLSGIFFPPPAKQLHRTMRGNFHPLSLISSHKAADKLRNISFAPQGNKNTPR</sequence>
<protein>
    <submittedName>
        <fullName evidence="1">Uncharacterized protein</fullName>
    </submittedName>
</protein>